<name>A0A380LMW6_9FIRM</name>
<proteinExistence type="predicted"/>
<organism evidence="1 2">
    <name type="scientific">Faecalicoccus pleomorphus</name>
    <dbReference type="NCBI Taxonomy" id="1323"/>
    <lineage>
        <taxon>Bacteria</taxon>
        <taxon>Bacillati</taxon>
        <taxon>Bacillota</taxon>
        <taxon>Erysipelotrichia</taxon>
        <taxon>Erysipelotrichales</taxon>
        <taxon>Erysipelotrichaceae</taxon>
        <taxon>Faecalicoccus</taxon>
    </lineage>
</organism>
<protein>
    <submittedName>
        <fullName evidence="1">Uncharacterized protein</fullName>
    </submittedName>
</protein>
<sequence length="118" mass="13132">MKKEFQSVVFDDENKKLSILIGTCGDVAYSDIEKASIANEDAKFKGKSAPFAHQVLGGVTFMSIAAEPSLYVGIKLTLKDHSVRAIYISDIKTQFNTSIYQKDKEEADKILQLIQSRI</sequence>
<accession>A0A380LMW6</accession>
<evidence type="ECO:0000313" key="2">
    <source>
        <dbReference type="Proteomes" id="UP000255523"/>
    </source>
</evidence>
<dbReference type="GeneID" id="77462458"/>
<evidence type="ECO:0000313" key="1">
    <source>
        <dbReference type="EMBL" id="SUO04587.1"/>
    </source>
</evidence>
<dbReference type="EMBL" id="UHFX01000003">
    <property type="protein sequence ID" value="SUO04587.1"/>
    <property type="molecule type" value="Genomic_DNA"/>
</dbReference>
<keyword evidence="2" id="KW-1185">Reference proteome</keyword>
<gene>
    <name evidence="1" type="ORF">NCTC11087_01508</name>
</gene>
<dbReference type="Proteomes" id="UP000255523">
    <property type="component" value="Unassembled WGS sequence"/>
</dbReference>
<reference evidence="1 2" key="1">
    <citation type="submission" date="2018-06" db="EMBL/GenBank/DDBJ databases">
        <authorList>
            <consortium name="Pathogen Informatics"/>
            <person name="Doyle S."/>
        </authorList>
    </citation>
    <scope>NUCLEOTIDE SEQUENCE [LARGE SCALE GENOMIC DNA]</scope>
    <source>
        <strain evidence="1 2">NCTC11087</strain>
    </source>
</reference>
<dbReference type="AlphaFoldDB" id="A0A380LMW6"/>
<dbReference type="RefSeq" id="WP_022790136.1">
    <property type="nucleotide sequence ID" value="NZ_CALEXM010000009.1"/>
</dbReference>
<dbReference type="OrthoDB" id="1655630at2"/>